<dbReference type="Proteomes" id="UP000022910">
    <property type="component" value="Unassembled WGS sequence"/>
</dbReference>
<organism evidence="3 4">
    <name type="scientific">Rhizophagus irregularis (strain DAOM 197198w)</name>
    <name type="common">Glomus intraradices</name>
    <dbReference type="NCBI Taxonomy" id="1432141"/>
    <lineage>
        <taxon>Eukaryota</taxon>
        <taxon>Fungi</taxon>
        <taxon>Fungi incertae sedis</taxon>
        <taxon>Mucoromycota</taxon>
        <taxon>Glomeromycotina</taxon>
        <taxon>Glomeromycetes</taxon>
        <taxon>Glomerales</taxon>
        <taxon>Glomeraceae</taxon>
        <taxon>Rhizophagus</taxon>
    </lineage>
</organism>
<dbReference type="PANTHER" id="PTHR45774">
    <property type="entry name" value="BTB/POZ DOMAIN-CONTAINING"/>
    <property type="match status" value="1"/>
</dbReference>
<feature type="domain" description="BTB" evidence="1">
    <location>
        <begin position="24"/>
        <end position="97"/>
    </location>
</feature>
<gene>
    <name evidence="3" type="ORF">RirG_061090</name>
</gene>
<dbReference type="InterPro" id="IPR011333">
    <property type="entry name" value="SKP1/BTB/POZ_sf"/>
</dbReference>
<evidence type="ECO:0000313" key="3">
    <source>
        <dbReference type="EMBL" id="EXX73347.1"/>
    </source>
</evidence>
<dbReference type="Pfam" id="PF07534">
    <property type="entry name" value="TLD"/>
    <property type="match status" value="1"/>
</dbReference>
<dbReference type="Gene3D" id="1.25.40.420">
    <property type="match status" value="1"/>
</dbReference>
<evidence type="ECO:0000259" key="1">
    <source>
        <dbReference type="PROSITE" id="PS50097"/>
    </source>
</evidence>
<dbReference type="InterPro" id="IPR000210">
    <property type="entry name" value="BTB/POZ_dom"/>
</dbReference>
<dbReference type="EMBL" id="JEMT01014732">
    <property type="protein sequence ID" value="EXX73347.1"/>
    <property type="molecule type" value="Genomic_DNA"/>
</dbReference>
<dbReference type="SMART" id="SM00225">
    <property type="entry name" value="BTB"/>
    <property type="match status" value="1"/>
</dbReference>
<protein>
    <recommendedName>
        <fullName evidence="5">Kelch-like protein 17</fullName>
    </recommendedName>
</protein>
<evidence type="ECO:0008006" key="5">
    <source>
        <dbReference type="Google" id="ProtNLM"/>
    </source>
</evidence>
<dbReference type="SMR" id="A0A015JUT7"/>
<evidence type="ECO:0000313" key="4">
    <source>
        <dbReference type="Proteomes" id="UP000022910"/>
    </source>
</evidence>
<dbReference type="CDD" id="cd18186">
    <property type="entry name" value="BTB_POZ_ZBTB_KLHL-like"/>
    <property type="match status" value="1"/>
</dbReference>
<sequence length="513" mass="60050">MADNKLLPKLSQNLLEILDDKEYYDITIEVGSDPYVKVFRAHMVILDYRSPYLRRILSTNKKKNDGILTNIKLPNISPEIFHVLLRYIYGGSLSLEEYDISDLIKILVTANELSLQELIHYIESFLIKNKTNWMEQNFELIYQTSFETDSFPELQKYCTDLISKEPDKIFNSPNFSTIPERLLITLVQKDNLQMKEIQVWEHVIKWGLAQNPELPSDPTSFSKDDFNTLKHTLQQCLSFIRFHDLNPKEFSKKVLPYKRIFPKELYKELLDYFLDDDSKETLPRISNLKQTSTVDDIRRVTNSDKKPQEDISMESGTFTKLDENKQNVSTNNIKNIDSKIITFQHADIISKWINRLKSTDKPTTSYEFKLLYRDSRDWSSGFLNRFKKFHEICLNQPHTVTVVKVEGSNEILGGYNPIGWKFDGDYGVTKDSFIFSFNNHNVENYILSRVKNEKEAIRKILYLSQGPSFGDLYLFQSASNQLKISCKNTTYEKPISRINDSIILEFELFKIDI</sequence>
<feature type="domain" description="TLDc" evidence="2">
    <location>
        <begin position="339"/>
        <end position="513"/>
    </location>
</feature>
<dbReference type="OrthoDB" id="6359816at2759"/>
<dbReference type="PANTHER" id="PTHR45774:SF3">
    <property type="entry name" value="BTB (POZ) DOMAIN-CONTAINING 2B-RELATED"/>
    <property type="match status" value="1"/>
</dbReference>
<dbReference type="Pfam" id="PF00651">
    <property type="entry name" value="BTB"/>
    <property type="match status" value="1"/>
</dbReference>
<dbReference type="PROSITE" id="PS50097">
    <property type="entry name" value="BTB"/>
    <property type="match status" value="1"/>
</dbReference>
<keyword evidence="4" id="KW-1185">Reference proteome</keyword>
<name>A0A015JUT7_RHIIW</name>
<dbReference type="InterPro" id="IPR011705">
    <property type="entry name" value="BACK"/>
</dbReference>
<dbReference type="PROSITE" id="PS51886">
    <property type="entry name" value="TLDC"/>
    <property type="match status" value="1"/>
</dbReference>
<dbReference type="HOGENOM" id="CLU_021542_0_2_1"/>
<proteinExistence type="predicted"/>
<dbReference type="AlphaFoldDB" id="A0A015JUT7"/>
<dbReference type="Gene3D" id="3.30.710.10">
    <property type="entry name" value="Potassium Channel Kv1.1, Chain A"/>
    <property type="match status" value="1"/>
</dbReference>
<dbReference type="InterPro" id="IPR006571">
    <property type="entry name" value="TLDc_dom"/>
</dbReference>
<accession>A0A015JUT7</accession>
<reference evidence="3 4" key="1">
    <citation type="submission" date="2014-02" db="EMBL/GenBank/DDBJ databases">
        <title>Single nucleus genome sequencing reveals high similarity among nuclei of an endomycorrhizal fungus.</title>
        <authorList>
            <person name="Lin K."/>
            <person name="Geurts R."/>
            <person name="Zhang Z."/>
            <person name="Limpens E."/>
            <person name="Saunders D.G."/>
            <person name="Mu D."/>
            <person name="Pang E."/>
            <person name="Cao H."/>
            <person name="Cha H."/>
            <person name="Lin T."/>
            <person name="Zhou Q."/>
            <person name="Shang Y."/>
            <person name="Li Y."/>
            <person name="Ivanov S."/>
            <person name="Sharma T."/>
            <person name="Velzen R.V."/>
            <person name="Ruijter N.D."/>
            <person name="Aanen D.K."/>
            <person name="Win J."/>
            <person name="Kamoun S."/>
            <person name="Bisseling T."/>
            <person name="Huang S."/>
        </authorList>
    </citation>
    <scope>NUCLEOTIDE SEQUENCE [LARGE SCALE GENOMIC DNA]</scope>
    <source>
        <strain evidence="4">DAOM197198w</strain>
    </source>
</reference>
<dbReference type="SUPFAM" id="SSF54695">
    <property type="entry name" value="POZ domain"/>
    <property type="match status" value="1"/>
</dbReference>
<dbReference type="Pfam" id="PF07707">
    <property type="entry name" value="BACK"/>
    <property type="match status" value="1"/>
</dbReference>
<comment type="caution">
    <text evidence="3">The sequence shown here is derived from an EMBL/GenBank/DDBJ whole genome shotgun (WGS) entry which is preliminary data.</text>
</comment>
<evidence type="ECO:0000259" key="2">
    <source>
        <dbReference type="PROSITE" id="PS51886"/>
    </source>
</evidence>